<proteinExistence type="predicted"/>
<keyword evidence="2" id="KW-1185">Reference proteome</keyword>
<protein>
    <submittedName>
        <fullName evidence="1">Uncharacterized protein</fullName>
    </submittedName>
</protein>
<evidence type="ECO:0000313" key="2">
    <source>
        <dbReference type="Proteomes" id="UP001186974"/>
    </source>
</evidence>
<comment type="caution">
    <text evidence="1">The sequence shown here is derived from an EMBL/GenBank/DDBJ whole genome shotgun (WGS) entry which is preliminary data.</text>
</comment>
<organism evidence="1 2">
    <name type="scientific">Coniosporium uncinatum</name>
    <dbReference type="NCBI Taxonomy" id="93489"/>
    <lineage>
        <taxon>Eukaryota</taxon>
        <taxon>Fungi</taxon>
        <taxon>Dikarya</taxon>
        <taxon>Ascomycota</taxon>
        <taxon>Pezizomycotina</taxon>
        <taxon>Dothideomycetes</taxon>
        <taxon>Dothideomycetes incertae sedis</taxon>
        <taxon>Coniosporium</taxon>
    </lineage>
</organism>
<gene>
    <name evidence="1" type="ORF">LTS18_007511</name>
</gene>
<dbReference type="EMBL" id="JAWDJW010001896">
    <property type="protein sequence ID" value="KAK3078436.1"/>
    <property type="molecule type" value="Genomic_DNA"/>
</dbReference>
<feature type="non-terminal residue" evidence="1">
    <location>
        <position position="1"/>
    </location>
</feature>
<accession>A0ACC3DPH8</accession>
<name>A0ACC3DPH8_9PEZI</name>
<evidence type="ECO:0000313" key="1">
    <source>
        <dbReference type="EMBL" id="KAK3078436.1"/>
    </source>
</evidence>
<dbReference type="Proteomes" id="UP001186974">
    <property type="component" value="Unassembled WGS sequence"/>
</dbReference>
<sequence>TPTYWNHELYRDRHDREITVHYCCTKEHSERIAKTFLNEPVLGFDMEWVATFFKWRDGTSIKHNVSVVQIAHHSTIAVFHIAKHPGKTVDELFAPSLRKILESPKILKAGVNVVKADGGQLRLCGIQPQGLHDLHYAHGRILKADGYQRGEDEKIGSMAFQVKYHLKLPMYKGKVRTSNWSKAIDAEQLKYAAADAYAGFLLYQIYQRRIAEIESQAPNADDTELSGTVEGARSNASKGTKVAEPPARGSPNTPRTPKAAKPKPEDDLNASDRLLFDALRADRTVAARVRNTAPQYVASNEVLCRIATEKPLTLEDLLAVKGIGPDKADKYGEAWMRLVSKHTDPADHQATNIKPRADVRVIGSAKGLPQVDGFSSPRAERSPPPVSYDRIARNSETNHYSKPLLGALNGLRNKLAKEPGVHASLLPTAWTLKQLAIVQPSNNEELEYIDSGEAFVRLCTKYKIDYFAFAAKRTGREQEPASPVPAAPLAYGGVPLLNHDKKTPTKDVKKEETDDSNDADDSDESDESDYFETIEDPRTLATVGASAKLPYKLVAKREERTPSGSRRWNI</sequence>
<reference evidence="1" key="1">
    <citation type="submission" date="2024-09" db="EMBL/GenBank/DDBJ databases">
        <title>Black Yeasts Isolated from many extreme environments.</title>
        <authorList>
            <person name="Coleine C."/>
            <person name="Stajich J.E."/>
            <person name="Selbmann L."/>
        </authorList>
    </citation>
    <scope>NUCLEOTIDE SEQUENCE</scope>
    <source>
        <strain evidence="1">CCFEE 5737</strain>
    </source>
</reference>